<accession>A0ABM9B7B3</accession>
<comment type="caution">
    <text evidence="1">The sequence shown here is derived from an EMBL/GenBank/DDBJ whole genome shotgun (WGS) entry which is preliminary data.</text>
</comment>
<evidence type="ECO:0000313" key="2">
    <source>
        <dbReference type="Proteomes" id="UP000838749"/>
    </source>
</evidence>
<sequence length="68" mass="7469">MKRVTEALNDCQVALCVVRGGSFQLTLLQEETTGDESTIVAQAKSFTVMGRDEAIRLRDLLNNALIVD</sequence>
<reference evidence="1" key="1">
    <citation type="submission" date="2021-12" db="EMBL/GenBank/DDBJ databases">
        <authorList>
            <person name="Criscuolo A."/>
        </authorList>
    </citation>
    <scope>NUCLEOTIDE SEQUENCE</scope>
    <source>
        <strain evidence="1">CIP111894</strain>
    </source>
</reference>
<dbReference type="Proteomes" id="UP000838749">
    <property type="component" value="Unassembled WGS sequence"/>
</dbReference>
<gene>
    <name evidence="1" type="ORF">PAECIP111894_00197</name>
</gene>
<name>A0ABM9B7B3_9BACL</name>
<organism evidence="1 2">
    <name type="scientific">Paenibacillus pseudetheri</name>
    <dbReference type="NCBI Taxonomy" id="2897682"/>
    <lineage>
        <taxon>Bacteria</taxon>
        <taxon>Bacillati</taxon>
        <taxon>Bacillota</taxon>
        <taxon>Bacilli</taxon>
        <taxon>Bacillales</taxon>
        <taxon>Paenibacillaceae</taxon>
        <taxon>Paenibacillus</taxon>
    </lineage>
</organism>
<dbReference type="EMBL" id="CAKMAB010000001">
    <property type="protein sequence ID" value="CAH1054052.1"/>
    <property type="molecule type" value="Genomic_DNA"/>
</dbReference>
<proteinExistence type="predicted"/>
<evidence type="ECO:0000313" key="1">
    <source>
        <dbReference type="EMBL" id="CAH1054052.1"/>
    </source>
</evidence>
<keyword evidence="2" id="KW-1185">Reference proteome</keyword>
<protein>
    <submittedName>
        <fullName evidence="1">Uncharacterized protein</fullName>
    </submittedName>
</protein>